<dbReference type="GO" id="GO:0016024">
    <property type="term" value="P:CDP-diacylglycerol biosynthetic process"/>
    <property type="evidence" value="ECO:0007669"/>
    <property type="project" value="UniProtKB-UniPathway"/>
</dbReference>
<evidence type="ECO:0000313" key="7">
    <source>
        <dbReference type="EMBL" id="QGX97310.1"/>
    </source>
</evidence>
<dbReference type="Pfam" id="PF01553">
    <property type="entry name" value="Acyltransferase"/>
    <property type="match status" value="1"/>
</dbReference>
<evidence type="ECO:0000256" key="2">
    <source>
        <dbReference type="ARBA" id="ARBA00004765"/>
    </source>
</evidence>
<dbReference type="SMART" id="SM00563">
    <property type="entry name" value="PlsC"/>
    <property type="match status" value="1"/>
</dbReference>
<sequence length="457" mass="51938">MGQTVYMPLWALVLLVAFAAVTFASHFLFPSVRWFFRRRMEKAVARLNERLERPIEPFKLARRYDMIQRLIYDPMVTQAVADHAKAEGIPENVAFEQAKRYAREIVPGFSATAYFGIAIRLAKLLSQSFYRVRLGHFSEDALRNVDKDATVIFVMNHRSNMDYVLVTWLAAERSALSYAVGEWARVWPLSKLIKAMGAYFIRRKSRNDLYRRVLERYVQMATDGGVTQAIFPEGGLSLDGALAPPKLGLLKYVVDGREREGARDVVFIPVALNYDRVLEDRILVSAGQKGERRFRARISVVAFWFLKQNWLRLTGRYHRQGYASVSFGAPVALSEFRKTHPRGDVKDLGRVLMEKIGAEVPVLPTPLVARILLEADAPVPEDRLDDLMQAAMAEAPEAHVHLARGDIQYTAEVGLRMLRKRGLVEDTPDGVSIVAQERPLLEYYANSIAHLFRDRSA</sequence>
<dbReference type="InterPro" id="IPR022284">
    <property type="entry name" value="GPAT/DHAPAT"/>
</dbReference>
<dbReference type="PANTHER" id="PTHR12563">
    <property type="entry name" value="GLYCEROL-3-PHOSPHATE ACYLTRANSFERASE"/>
    <property type="match status" value="1"/>
</dbReference>
<keyword evidence="7" id="KW-0808">Transferase</keyword>
<dbReference type="InterPro" id="IPR045520">
    <property type="entry name" value="GPAT/DHAPAT_C"/>
</dbReference>
<evidence type="ECO:0000256" key="1">
    <source>
        <dbReference type="ARBA" id="ARBA00004184"/>
    </source>
</evidence>
<evidence type="ECO:0000256" key="5">
    <source>
        <dbReference type="ARBA" id="ARBA00048427"/>
    </source>
</evidence>
<dbReference type="Proteomes" id="UP000428330">
    <property type="component" value="Chromosome"/>
</dbReference>
<name>A0A6I6IK11_9RHOB</name>
<keyword evidence="8" id="KW-1185">Reference proteome</keyword>
<feature type="domain" description="Phospholipid/glycerol acyltransferase" evidence="6">
    <location>
        <begin position="151"/>
        <end position="275"/>
    </location>
</feature>
<reference evidence="8" key="1">
    <citation type="submission" date="2018-12" db="EMBL/GenBank/DDBJ databases">
        <title>Complete genome sequence of Roseovarius sp. MME-070.</title>
        <authorList>
            <person name="Nam Y.-D."/>
            <person name="Kang J."/>
            <person name="Chung W.-H."/>
            <person name="Park Y.S."/>
        </authorList>
    </citation>
    <scope>NUCLEOTIDE SEQUENCE [LARGE SCALE GENOMIC DNA]</scope>
    <source>
        <strain evidence="8">MME-070</strain>
    </source>
</reference>
<dbReference type="PANTHER" id="PTHR12563:SF17">
    <property type="entry name" value="DIHYDROXYACETONE PHOSPHATE ACYLTRANSFERASE"/>
    <property type="match status" value="1"/>
</dbReference>
<dbReference type="InterPro" id="IPR002123">
    <property type="entry name" value="Plipid/glycerol_acylTrfase"/>
</dbReference>
<evidence type="ECO:0000256" key="3">
    <source>
        <dbReference type="ARBA" id="ARBA00013113"/>
    </source>
</evidence>
<dbReference type="AlphaFoldDB" id="A0A6I6IK11"/>
<dbReference type="SUPFAM" id="SSF69593">
    <property type="entry name" value="Glycerol-3-phosphate (1)-acyltransferase"/>
    <property type="match status" value="1"/>
</dbReference>
<dbReference type="KEGG" id="rom:EI983_03060"/>
<accession>A0A6I6IK11</accession>
<comment type="subcellular location">
    <subcellularLocation>
        <location evidence="1">Endomembrane system</location>
        <topology evidence="1">Peripheral membrane protein</topology>
    </subcellularLocation>
</comment>
<dbReference type="EMBL" id="CP034348">
    <property type="protein sequence ID" value="QGX97310.1"/>
    <property type="molecule type" value="Genomic_DNA"/>
</dbReference>
<protein>
    <recommendedName>
        <fullName evidence="4">Glycerol-3-phosphate acyltransferase</fullName>
        <ecNumber evidence="3">2.3.1.15</ecNumber>
    </recommendedName>
</protein>
<evidence type="ECO:0000313" key="8">
    <source>
        <dbReference type="Proteomes" id="UP000428330"/>
    </source>
</evidence>
<dbReference type="OrthoDB" id="335193at2"/>
<comment type="pathway">
    <text evidence="2">Phospholipid metabolism; CDP-diacylglycerol biosynthesis; CDP-diacylglycerol from sn-glycerol 3-phosphate: step 1/3.</text>
</comment>
<comment type="catalytic activity">
    <reaction evidence="5">
        <text>sn-glycerol 3-phosphate + an acyl-CoA = a 1-acyl-sn-glycero-3-phosphate + CoA</text>
        <dbReference type="Rhea" id="RHEA:15325"/>
        <dbReference type="ChEBI" id="CHEBI:57287"/>
        <dbReference type="ChEBI" id="CHEBI:57597"/>
        <dbReference type="ChEBI" id="CHEBI:57970"/>
        <dbReference type="ChEBI" id="CHEBI:58342"/>
        <dbReference type="EC" id="2.3.1.15"/>
    </reaction>
</comment>
<dbReference type="GO" id="GO:0004366">
    <property type="term" value="F:glycerol-3-phosphate O-acyltransferase activity"/>
    <property type="evidence" value="ECO:0007669"/>
    <property type="project" value="UniProtKB-EC"/>
</dbReference>
<evidence type="ECO:0000256" key="4">
    <source>
        <dbReference type="ARBA" id="ARBA00013432"/>
    </source>
</evidence>
<dbReference type="UniPathway" id="UPA00557">
    <property type="reaction ID" value="UER00612"/>
</dbReference>
<dbReference type="EC" id="2.3.1.15" evidence="3"/>
<keyword evidence="7" id="KW-0012">Acyltransferase</keyword>
<proteinExistence type="predicted"/>
<organism evidence="7 8">
    <name type="scientific">Roseovarius faecimaris</name>
    <dbReference type="NCBI Taxonomy" id="2494550"/>
    <lineage>
        <taxon>Bacteria</taxon>
        <taxon>Pseudomonadati</taxon>
        <taxon>Pseudomonadota</taxon>
        <taxon>Alphaproteobacteria</taxon>
        <taxon>Rhodobacterales</taxon>
        <taxon>Roseobacteraceae</taxon>
        <taxon>Roseovarius</taxon>
    </lineage>
</organism>
<dbReference type="RefSeq" id="WP_157705876.1">
    <property type="nucleotide sequence ID" value="NZ_CP034348.1"/>
</dbReference>
<dbReference type="Pfam" id="PF19277">
    <property type="entry name" value="GPAT_C"/>
    <property type="match status" value="1"/>
</dbReference>
<gene>
    <name evidence="7" type="ORF">EI983_03060</name>
</gene>
<dbReference type="GO" id="GO:0012505">
    <property type="term" value="C:endomembrane system"/>
    <property type="evidence" value="ECO:0007669"/>
    <property type="project" value="UniProtKB-SubCell"/>
</dbReference>
<evidence type="ECO:0000259" key="6">
    <source>
        <dbReference type="SMART" id="SM00563"/>
    </source>
</evidence>